<evidence type="ECO:0000256" key="5">
    <source>
        <dbReference type="ARBA" id="ARBA00022989"/>
    </source>
</evidence>
<dbReference type="Gene3D" id="3.30.2410.10">
    <property type="entry name" value="Hect, E3 ligase catalytic domain"/>
    <property type="match status" value="1"/>
</dbReference>
<evidence type="ECO:0000256" key="8">
    <source>
        <dbReference type="ARBA" id="ARBA00023303"/>
    </source>
</evidence>
<evidence type="ECO:0000313" key="14">
    <source>
        <dbReference type="Proteomes" id="UP000663845"/>
    </source>
</evidence>
<keyword evidence="6" id="KW-0406">Ion transport</keyword>
<sequence>MNSLIPLVMMPDKSVSWDDAIKQLKIQKRVCKTFVPKETNKECCVCNYNHSENDVPHFNETWNWKIHTEQETTDCYGVLPQSTKRYLRCDVETDLEQLCSVLLGVWNMITPGLIMRMIGDIDKTPNIKIQKELLQSISDAAIASDAWIITNGYNEESISELVGEIMYTCEMNNSHRNFSAIAVGKWGNINGRHKLDESTSSITHKGHGRYKLELNHTEYIFFDDGTCDSLDTGEFASNFARQISSGGRRRIPLITLLIGGTPHSLSSIYTDLKKSIPVVVVNGCGSLADTLYKYLKLTESSYQSLKDKNQNSVSLDESFNASEDDLDIPTINETFAEDDDDDDETKVLSTSRTTKDMLRLLGKSRRDFIKDVRELYYNGRKENYETQGKRLPVGELLSLEEEKALGKYLYQMASCLNAPLRDKIRFFDVDSSKSLKETIYYAFVQASDNLSQEKKKYHKTIDEQLHLALRWCIGDTTENQSATITKIWNDTNKIKDNRSCLINALSKNMLMFVMNIMKLDIDLAILFRSTDNSLTKIGTHWSDKNHYLHELYLDKNHKNNDPLYLLDHINSENNFTKEDLVTVLKYLVGDFMPSLYDSQSHTKLMSSETEKLNDKENTDAEYIYRDIFLWCILTYRLDMAKIFLSQMKTRICSALIASKILKSFADYAPDQAAKDILFAKANDFETHAIEFVRCAYVKNKHKACQLIMRSTNLYKGVTSLQMAFAADNKRFIHEDACQALLTNIWYDRVDPVQEQKLLVVNILTFGIAQIFISIYLKYFSNCTNVKPKNHNVTKQEPPKRQFEKNGIDYTDDYGIDEKIFRHFFHFHNRPITKYCYTCLGYILFLTFFSYYMLFAFHPLSKKNPNIHWTEILTIITITTMLSEEIRQLLSQDNRKLIGKIRSYFDLNNRISNLFLVLPQYLLFYIGLVLRFTQKTPESFVSARIVMALDLELSFIRSILFIGIVADIGPKIVMIRKMTNDLFLFIIIIVIFIFGYGVASRSMTAYGTIEFKGQNILRDIIYPVYYFVHGSFDNERTQLEAVPDTSTTIATQVIFAFHMLFVNILLINLLIALFSFTINDIQTQAHYVWAYDRCEIIRIYHARPALFPPFTFLISIVRLFRWCWRKLNKDHYANRMSDEEHSHCFKMIPFNDAVDEAWSEFERYSTNGYIRQLLDDQTTALIKGTTIDVTSESSTSDADELKRIKTLVIDIQKNLEEFQTKNNEKLESMKSTITDLHTRFVQVEARDRLISDVKTDLASRWQTIISEVQALFDREQKLQIDLTKKIQEEKNVDRSIFHRKDKSERPAQQLPYFAIQSLTSVLLILIKSAEKHDPTIVQQILTLASELCEQLPTKCLSSVTDSSSLVKTLRPLTTYINDLLSREDPSMRKQATKILLCFGLAKNSLKDILPIVNKLIFQMDEIYDAQGLLMELNNNLIDALDEFETKKDMVSIPLEYLKSIGVYPTDQLMKLDDKKFTGHLLASAILAHIDIDHIIHADEHFSNASICSTLFLEFHYETFQQLFHLIQQSSSNVDYILTVCLRLFTTHLKYLCAVHSTINGDILTTNHILKDALKSTSSSQENFDWTQFATNTEFDQWYELLLKLACSSEKQNPTTMIIAKEASQGLVFLLDQKMSFLDKLSFIYRFILDNKYPTLIECLWTELSKTTTLLCWIEVLVNEQTQSNNDSALTILYSFIDMYFKPPVHFTDENKQRTKYIVHRFQELLFFRLGPIFEKKPEHLPLSTDIDHISTASSLVVIKYLIRILNSCLESEQNMPTIFSDILAGLYLMSEQETGLTFFSVQPIFVTLLPLLADHMIRNKIHDEYVLSWLLGRMSTYLIAGPPKDALETKHVNRLDSLLFMNGCEPMVIEKSPYLMDLFKSDLAMYTHFQWNHQERKQSSSSDDAFLLSIYHNQDQGAKLISKMKLHQKNKQRFLPKSIQQFVNDACAAIFAVYIKHYRRIYLAKSELVGSENEKPHEKLLSIYDYASRVQTIFSKTKAQGGDCNDLFKRIQTNALFLLVSVKENSVIPIVEDNLLHTPKPSPPSLLRTKQHRAPQIQRQESRWTKAKAIIRLLRISLHACTRLKKLMISKKQSIEQKYDPEQVLHRLIDDYVYEDKQHESDELMQCLCRQHERAMTRLVTYLFNEAFLAKIFTMDDHSRALSILALYLPQMRHANLVEWTHAENIQACNNELKDAIAKSYYACIHMNLSHLLQSLILIPSIFHLLNLSYRSLDIHYLDHYQVIQTLCKTYVNFADKSDSSLSLKTKLTGYTWFRLFVYKLCDNIQEEQAHGLVANPLLHQQRDFIFRSIIIGQLQELKRLKQTLSTATEEDQTDSLSHPSLRWFIKQTTAASDDIELCLNQFLALLLRCVHLYEHVRSCCATIECVDVLLDIYHHSQHQSTRLLATKVLRDIICFVPETRNERAITMMKGLFNELFVSIMNSSTEIITESINIYRTLMSVKSAWQSVAIQKVFDSIMSMSNNYESLINTDKNKWNDLVVALYILGGYLQPFGLGSIVRMYVDDEDIDEFELGLITGINSDARDQDNSDVLPYLVQYSQSEKSEWNSADKLFVNIDVLPPNLLSMYNENDPMIITFHAVLDTIGSFLQIPTSPNTTLLLLQLKRYAITVIYRLLNNRNIVEIFMEKPYASVIAQLALGGNHLMPNDLRLFNRQHLEQYCLSLDRCVQSKTIVEKDTDDHNESFQNDALSTSDTTADDSLYVVWNTKRTNRDQSVIDALSASALKYGGWKANASEIEIELYKQGRHGSETISIVSIPRELAKAQAFEECGNKQRFNGRIDMESSGVSPGFPTFTFDNLQLSEGKWYYCVRLPAAGLVQIGWATAGFKPDASDGVGVGDDEHSWSYDGSRSVLFHNGPYNFPSSEVLLWKENDVCGCGIEIDKEITRIKYWLNGKFLGTAFTHTTDPTPSRLQCNMKPNGRSTTYFPCVTLQLYCATDCCELIVSAEDMDECPIPAGYKPLLTPNLVHVENSIVAYPYSAYLVGDDIQDYLHTSSESKKSASLLRDFVNEHHLETTCTLDNQWLVVPENSGGLPVPLNPLESSWTISFDVKLPSDEDSANSKQDLLLLKFDQREMFPISISSNASDDNEEKVIHVAIVCSLDDQQTKVYLNDRCRTFIGGLHANTIADSKLFLLPNGGVRIRNLGRWKYALSEEHIRRLFLYGLFYVAADYHEQQKYRKQANTFSFSEAQPRFSSELLVPFNKPFEENHWVNKKKSGTIDSSNYFTFDDSSIQLFGNKTYLVLDISGQQHSSPLILILDVSIPKLPIDNEQLTLVVFTPELRIILKHTGHLGFFNEDQMQTSDEMIILNEFVRLLICLEEQEIKVYQNATLMLSVQVNYDQIRSTVKHIDLFRELDLTKNTTNESTLRLQCKSITFRSQPIAATDIDMYMKSPMCSLEPWLAPPFSLMTSSLVAIGYKATWIKLMMEQHNTRSLQHLDTFIREQEEELSKKDQDNQRAHMLDILSNIGPSIDQEKLKNLITFSKLDIDDDLTTISELIFNCWQDLQRSTSDIIETENDSEEEMEWFYRSVRRLGINGSVNDWMQDKSKKYNDTTDSIFQLLDLTKPKQDQNMETVQKLTQKSLHYSHQSVTKKQYLDSRIACEHGLIMIYAREIILNILQVWSTTNQSNLFPWEKFGDYTFILKLMRLLDSHSSYASTRADQRGDRMNVIIKSILQLEIGQLLKQTNMEKHLEQQAPLLYHLQKDFVVQSIRLLENPSLLVKNSINEQTLNFLLKIVSLFSEIVTDQSSMNQNDTDKILPILFSDLLITLLFDLFLLVPTHQVKICILRLFANLIQASDNFKLRQDILYFLSRLFIQLSSDVASTTDHTLKQFSLSVTNIIYLLILRKKKRMESTDEQLQPMLALCLKAVRNLFTVLDVIHTLQDRTKQAPWPEAFLALFDTISNEDLNETKIYFNETADLQLLNLINKKLSSDSPLTEIINCLPMESESTAGIYQEYPLLSNIPGKYVRARATLFGELTALIAEALPAVDLSLSSGQSNLLDQFRQTKIYLFYILKSCLLQESLEKTIVSNNEYDSRPSVQFDTLKASQPGENGENTMFNQAFEQLFKDASVKFRRSDEHLWHATYVGMHSIDAGGPYRDSITCICSDICSTRLSLFILCPNGRTGTGSNQDRWIPNVFKPTESISSRIRNQYRFVGQLMGMAIRQKHYLDLKFSTLLWKQLVRESIVLEDIEAIDIQSFTIIKEMEMQIEQSNLMDNDVDIDFLLSSVMSELRFEVVGSAGQTYELISGGKDIPITATNFKDYCRRFREYRLNEFSRQINYIRQGLYSIVPSYYLSLFTARELEQAVCGNGHIDIELLKRNTDYSNEFREDSPHIQRFWTVLKDMFNEEQRKAFLIFVWGRSTLPMRDEDFTSRFHINPYCGSSNEIDRVLPQSHTCSFAIDLPEYSTTEIMYERLNYAVTYCSSIDAD</sequence>
<dbReference type="InterPro" id="IPR013320">
    <property type="entry name" value="ConA-like_dom_sf"/>
</dbReference>
<dbReference type="SMART" id="SM00449">
    <property type="entry name" value="SPRY"/>
    <property type="match status" value="1"/>
</dbReference>
<dbReference type="InterPro" id="IPR000569">
    <property type="entry name" value="HECT_dom"/>
</dbReference>
<dbReference type="PANTHER" id="PTHR13800:SF12">
    <property type="entry name" value="TRANSIENT RECEPTOR POTENTIAL CATION CHANNEL SUBFAMILY M MEMBER-LIKE 2"/>
    <property type="match status" value="1"/>
</dbReference>
<keyword evidence="5 10" id="KW-1133">Transmembrane helix</keyword>
<evidence type="ECO:0000259" key="12">
    <source>
        <dbReference type="PROSITE" id="PS50237"/>
    </source>
</evidence>
<evidence type="ECO:0000256" key="9">
    <source>
        <dbReference type="PROSITE-ProRule" id="PRU00104"/>
    </source>
</evidence>
<dbReference type="Gene3D" id="3.90.1750.10">
    <property type="entry name" value="Hect, E3 ligase catalytic domains"/>
    <property type="match status" value="1"/>
</dbReference>
<dbReference type="InterPro" id="IPR041491">
    <property type="entry name" value="TRPM_SLOG"/>
</dbReference>
<evidence type="ECO:0000313" key="13">
    <source>
        <dbReference type="EMBL" id="CAF1304791.1"/>
    </source>
</evidence>
<feature type="active site" description="Glycyl thioester intermediate" evidence="9">
    <location>
        <position position="4416"/>
    </location>
</feature>
<dbReference type="Proteomes" id="UP000663845">
    <property type="component" value="Unassembled WGS sequence"/>
</dbReference>
<organism evidence="13 14">
    <name type="scientific">Adineta steineri</name>
    <dbReference type="NCBI Taxonomy" id="433720"/>
    <lineage>
        <taxon>Eukaryota</taxon>
        <taxon>Metazoa</taxon>
        <taxon>Spiralia</taxon>
        <taxon>Gnathifera</taxon>
        <taxon>Rotifera</taxon>
        <taxon>Eurotatoria</taxon>
        <taxon>Bdelloidea</taxon>
        <taxon>Adinetida</taxon>
        <taxon>Adinetidae</taxon>
        <taxon>Adineta</taxon>
    </lineage>
</organism>
<dbReference type="GO" id="GO:0099604">
    <property type="term" value="F:ligand-gated calcium channel activity"/>
    <property type="evidence" value="ECO:0007669"/>
    <property type="project" value="TreeGrafter"/>
</dbReference>
<feature type="transmembrane region" description="Helical" evidence="10">
    <location>
        <begin position="981"/>
        <end position="998"/>
    </location>
</feature>
<evidence type="ECO:0000256" key="2">
    <source>
        <dbReference type="ARBA" id="ARBA00022448"/>
    </source>
</evidence>
<proteinExistence type="predicted"/>
<keyword evidence="7 10" id="KW-0472">Membrane</keyword>
<evidence type="ECO:0000256" key="1">
    <source>
        <dbReference type="ARBA" id="ARBA00004141"/>
    </source>
</evidence>
<gene>
    <name evidence="13" type="ORF">JYZ213_LOCUS32519</name>
</gene>
<dbReference type="EMBL" id="CAJNOG010000582">
    <property type="protein sequence ID" value="CAF1304791.1"/>
    <property type="molecule type" value="Genomic_DNA"/>
</dbReference>
<name>A0A815E0K6_9BILA</name>
<comment type="subcellular location">
    <subcellularLocation>
        <location evidence="1">Membrane</location>
        <topology evidence="1">Multi-pass membrane protein</topology>
    </subcellularLocation>
</comment>
<keyword evidence="2" id="KW-0813">Transport</keyword>
<keyword evidence="3 10" id="KW-0812">Transmembrane</keyword>
<comment type="caution">
    <text evidence="13">The sequence shown here is derived from an EMBL/GenBank/DDBJ whole genome shotgun (WGS) entry which is preliminary data.</text>
</comment>
<dbReference type="GO" id="GO:0004842">
    <property type="term" value="F:ubiquitin-protein transferase activity"/>
    <property type="evidence" value="ECO:0007669"/>
    <property type="project" value="InterPro"/>
</dbReference>
<dbReference type="SMART" id="SM00119">
    <property type="entry name" value="HECTc"/>
    <property type="match status" value="1"/>
</dbReference>
<dbReference type="Pfam" id="PF00632">
    <property type="entry name" value="HECT"/>
    <property type="match status" value="1"/>
</dbReference>
<feature type="transmembrane region" description="Helical" evidence="10">
    <location>
        <begin position="1052"/>
        <end position="1075"/>
    </location>
</feature>
<reference evidence="13" key="1">
    <citation type="submission" date="2021-02" db="EMBL/GenBank/DDBJ databases">
        <authorList>
            <person name="Nowell W R."/>
        </authorList>
    </citation>
    <scope>NUCLEOTIDE SEQUENCE</scope>
</reference>
<dbReference type="PROSITE" id="PS50188">
    <property type="entry name" value="B302_SPRY"/>
    <property type="match status" value="1"/>
</dbReference>
<dbReference type="SUPFAM" id="SSF49899">
    <property type="entry name" value="Concanavalin A-like lectins/glucanases"/>
    <property type="match status" value="1"/>
</dbReference>
<evidence type="ECO:0000256" key="4">
    <source>
        <dbReference type="ARBA" id="ARBA00022786"/>
    </source>
</evidence>
<evidence type="ECO:0000256" key="3">
    <source>
        <dbReference type="ARBA" id="ARBA00022692"/>
    </source>
</evidence>
<dbReference type="PROSITE" id="PS50237">
    <property type="entry name" value="HECT"/>
    <property type="match status" value="1"/>
</dbReference>
<evidence type="ECO:0000256" key="7">
    <source>
        <dbReference type="ARBA" id="ARBA00023136"/>
    </source>
</evidence>
<feature type="transmembrane region" description="Helical" evidence="10">
    <location>
        <begin position="757"/>
        <end position="776"/>
    </location>
</feature>
<dbReference type="CDD" id="cd11709">
    <property type="entry name" value="SPRY"/>
    <property type="match status" value="1"/>
</dbReference>
<protein>
    <submittedName>
        <fullName evidence="13">Uncharacterized protein</fullName>
    </submittedName>
</protein>
<dbReference type="PANTHER" id="PTHR13800">
    <property type="entry name" value="TRANSIENT RECEPTOR POTENTIAL CATION CHANNEL, SUBFAMILY M, MEMBER 6"/>
    <property type="match status" value="1"/>
</dbReference>
<dbReference type="Gene3D" id="3.30.2160.10">
    <property type="entry name" value="Hect, E3 ligase catalytic domain"/>
    <property type="match status" value="1"/>
</dbReference>
<dbReference type="InterPro" id="IPR003877">
    <property type="entry name" value="SPRY_dom"/>
</dbReference>
<feature type="transmembrane region" description="Helical" evidence="10">
    <location>
        <begin position="866"/>
        <end position="889"/>
    </location>
</feature>
<evidence type="ECO:0000256" key="10">
    <source>
        <dbReference type="SAM" id="Phobius"/>
    </source>
</evidence>
<dbReference type="InterPro" id="IPR043136">
    <property type="entry name" value="B30.2/SPRY_sf"/>
</dbReference>
<dbReference type="GO" id="GO:0005886">
    <property type="term" value="C:plasma membrane"/>
    <property type="evidence" value="ECO:0007669"/>
    <property type="project" value="TreeGrafter"/>
</dbReference>
<feature type="transmembrane region" description="Helical" evidence="10">
    <location>
        <begin position="910"/>
        <end position="932"/>
    </location>
</feature>
<feature type="transmembrane region" description="Helical" evidence="10">
    <location>
        <begin position="834"/>
        <end position="854"/>
    </location>
</feature>
<dbReference type="InterPro" id="IPR050927">
    <property type="entry name" value="TRPM"/>
</dbReference>
<evidence type="ECO:0000259" key="11">
    <source>
        <dbReference type="PROSITE" id="PS50188"/>
    </source>
</evidence>
<dbReference type="InterPro" id="IPR057366">
    <property type="entry name" value="TRPM-like"/>
</dbReference>
<feature type="transmembrane region" description="Helical" evidence="10">
    <location>
        <begin position="952"/>
        <end position="969"/>
    </location>
</feature>
<feature type="domain" description="B30.2/SPRY" evidence="11">
    <location>
        <begin position="2751"/>
        <end position="2966"/>
    </location>
</feature>
<evidence type="ECO:0000256" key="6">
    <source>
        <dbReference type="ARBA" id="ARBA00023065"/>
    </source>
</evidence>
<dbReference type="InterPro" id="IPR001870">
    <property type="entry name" value="B30.2/SPRY"/>
</dbReference>
<dbReference type="Gene3D" id="2.60.120.920">
    <property type="match status" value="1"/>
</dbReference>
<feature type="domain" description="HECT" evidence="12">
    <location>
        <begin position="4084"/>
        <end position="4448"/>
    </location>
</feature>
<dbReference type="Pfam" id="PF18139">
    <property type="entry name" value="LSDAT_euk"/>
    <property type="match status" value="1"/>
</dbReference>
<dbReference type="Pfam" id="PF25508">
    <property type="entry name" value="TRPM2"/>
    <property type="match status" value="1"/>
</dbReference>
<keyword evidence="8" id="KW-0407">Ion channel</keyword>
<dbReference type="InterPro" id="IPR035983">
    <property type="entry name" value="Hect_E3_ubiquitin_ligase"/>
</dbReference>
<accession>A0A815E0K6</accession>
<dbReference type="Pfam" id="PF00622">
    <property type="entry name" value="SPRY"/>
    <property type="match status" value="1"/>
</dbReference>
<keyword evidence="4 9" id="KW-0833">Ubl conjugation pathway</keyword>
<dbReference type="SUPFAM" id="SSF56204">
    <property type="entry name" value="Hect, E3 ligase catalytic domain"/>
    <property type="match status" value="1"/>
</dbReference>